<dbReference type="GeneID" id="300656788"/>
<organism evidence="2 3">
    <name type="scientific">Candidatus Planktophila dulcis</name>
    <dbReference type="NCBI Taxonomy" id="1884914"/>
    <lineage>
        <taxon>Bacteria</taxon>
        <taxon>Bacillati</taxon>
        <taxon>Actinomycetota</taxon>
        <taxon>Actinomycetes</taxon>
        <taxon>Candidatus Nanopelagicales</taxon>
        <taxon>Candidatus Nanopelagicaceae</taxon>
        <taxon>Candidatus Planktophila</taxon>
    </lineage>
</organism>
<evidence type="ECO:0000313" key="3">
    <source>
        <dbReference type="Proteomes" id="UP000217216"/>
    </source>
</evidence>
<proteinExistence type="predicted"/>
<dbReference type="AlphaFoldDB" id="A0AAC9YSD1"/>
<dbReference type="Gene3D" id="3.40.50.880">
    <property type="match status" value="1"/>
</dbReference>
<reference evidence="2 3" key="1">
    <citation type="submission" date="2016-07" db="EMBL/GenBank/DDBJ databases">
        <title>High microdiversification within the ubiquitous acI lineage of Actinobacteria.</title>
        <authorList>
            <person name="Neuenschwander S.M."/>
            <person name="Salcher M."/>
            <person name="Ghai R."/>
            <person name="Pernthaler J."/>
        </authorList>
    </citation>
    <scope>NUCLEOTIDE SEQUENCE [LARGE SCALE GENOMIC DNA]</scope>
    <source>
        <strain evidence="2">MMS-21-155</strain>
    </source>
</reference>
<protein>
    <submittedName>
        <fullName evidence="2">Type 1 glutamine amidotransferase (GATase1)-like domain-containing protein</fullName>
    </submittedName>
</protein>
<name>A0AAC9YSD1_9ACTN</name>
<dbReference type="InterPro" id="IPR029010">
    <property type="entry name" value="ThuA-like"/>
</dbReference>
<accession>A0AAC9YSD1</accession>
<dbReference type="KEGG" id="plak:A1s21155_01335"/>
<feature type="domain" description="ThuA-like" evidence="1">
    <location>
        <begin position="7"/>
        <end position="226"/>
    </location>
</feature>
<evidence type="ECO:0000259" key="1">
    <source>
        <dbReference type="Pfam" id="PF06283"/>
    </source>
</evidence>
<dbReference type="Proteomes" id="UP000217216">
    <property type="component" value="Chromosome"/>
</dbReference>
<keyword evidence="2" id="KW-0315">Glutamine amidotransferase</keyword>
<evidence type="ECO:0000313" key="2">
    <source>
        <dbReference type="EMBL" id="ASY11647.1"/>
    </source>
</evidence>
<dbReference type="RefSeq" id="WP_095696005.1">
    <property type="nucleotide sequence ID" value="NZ_CP016770.1"/>
</dbReference>
<dbReference type="InterPro" id="IPR029062">
    <property type="entry name" value="Class_I_gatase-like"/>
</dbReference>
<dbReference type="PANTHER" id="PTHR40469:SF2">
    <property type="entry name" value="GALACTOSE-BINDING DOMAIN-LIKE SUPERFAMILY PROTEIN"/>
    <property type="match status" value="1"/>
</dbReference>
<dbReference type="PANTHER" id="PTHR40469">
    <property type="entry name" value="SECRETED GLYCOSYL HYDROLASE"/>
    <property type="match status" value="1"/>
</dbReference>
<dbReference type="SUPFAM" id="SSF52317">
    <property type="entry name" value="Class I glutamine amidotransferase-like"/>
    <property type="match status" value="1"/>
</dbReference>
<gene>
    <name evidence="2" type="ORF">A1s21155_01335</name>
</gene>
<keyword evidence="3" id="KW-1185">Reference proteome</keyword>
<sequence length="230" mass="25489">MKKAIFVRGGRPAHQPVETTEHFRGFLEAQGFEISVSDSPAIYADAEFMASVDLIIQCIESEIDEASVQGLTQAVENGTGLIGWHGGVLVGFTQSEPYYQLIGAKFVAHPGKPAGERIGNESDFFIQHKIEFTSLGKEDEITRGFSDIELETEQYWLLADSYMKVLATTTQSAHHSDPWKTPVTSPAIWSRQWGKGRIFICSPGHNLKVVSHPSITRIIQNGAIWATRRS</sequence>
<dbReference type="EMBL" id="CP016770">
    <property type="protein sequence ID" value="ASY11647.1"/>
    <property type="molecule type" value="Genomic_DNA"/>
</dbReference>
<dbReference type="Pfam" id="PF06283">
    <property type="entry name" value="ThuA"/>
    <property type="match status" value="1"/>
</dbReference>